<keyword evidence="12" id="KW-0902">Two-component regulatory system</keyword>
<proteinExistence type="predicted"/>
<evidence type="ECO:0000256" key="9">
    <source>
        <dbReference type="ARBA" id="ARBA00022777"/>
    </source>
</evidence>
<feature type="transmembrane region" description="Helical" evidence="14">
    <location>
        <begin position="7"/>
        <end position="37"/>
    </location>
</feature>
<keyword evidence="10" id="KW-0067">ATP-binding</keyword>
<dbReference type="RefSeq" id="WP_189030345.1">
    <property type="nucleotide sequence ID" value="NZ_BMKR01000033.1"/>
</dbReference>
<evidence type="ECO:0000256" key="7">
    <source>
        <dbReference type="ARBA" id="ARBA00022692"/>
    </source>
</evidence>
<dbReference type="FunFam" id="3.30.565.10:FF:000006">
    <property type="entry name" value="Sensor histidine kinase WalK"/>
    <property type="match status" value="1"/>
</dbReference>
<sequence length="488" mass="55188">MSIRLKLILTYIIGIILTVVIVTATGIGVVTAAFSYYANSIVKDQTADDALHRGIDLFVDLRYAERYTPEELTSPSFAEQLGDRLEPFGGFVVVRQGEQWASYGKLREGEAFLAQMQKDISTSGKHADEAFMVSEWEGRNLLSLRYDFPEMNDPLSYYLIADVTETGTKDNQFHIFVFLAIAVLFGIILVPLIWITTKDIVRPLRQLEQGSRSIAEGDLNFSLHSKVRNEVGSVIRSYEKMRSELQRAIGAQLAMEESRKQLISNISHDLKTPLTSIKGYVEGIREGVANDPEKLKKYIDVIHSKTLDMDRMIDGLFLYSKLDLEQERFDFEAVPLKEFYRQTMNELSMEYESAGVRLTGEYEAGADAVATMDAQKIKRVILNIVGNSVKFMDKQDPYIRVHFGRQAEEWIIAVTDNGPGMDPSELEKIFDRFYRGDVNRNQNVAGTGLGLAIAKQIIQHHGGMIYAKSEPGRFMTVMFTIPIVQDRT</sequence>
<name>A0A917FUC9_9BACL</name>
<dbReference type="SMART" id="SM00304">
    <property type="entry name" value="HAMP"/>
    <property type="match status" value="1"/>
</dbReference>
<dbReference type="EC" id="2.7.13.3" evidence="3"/>
<evidence type="ECO:0000313" key="17">
    <source>
        <dbReference type="EMBL" id="GGG02014.1"/>
    </source>
</evidence>
<dbReference type="CDD" id="cd06225">
    <property type="entry name" value="HAMP"/>
    <property type="match status" value="1"/>
</dbReference>
<dbReference type="GO" id="GO:0005524">
    <property type="term" value="F:ATP binding"/>
    <property type="evidence" value="ECO:0007669"/>
    <property type="project" value="UniProtKB-KW"/>
</dbReference>
<feature type="domain" description="Histidine kinase" evidence="15">
    <location>
        <begin position="265"/>
        <end position="485"/>
    </location>
</feature>
<evidence type="ECO:0000259" key="15">
    <source>
        <dbReference type="PROSITE" id="PS50109"/>
    </source>
</evidence>
<keyword evidence="18" id="KW-1185">Reference proteome</keyword>
<feature type="transmembrane region" description="Helical" evidence="14">
    <location>
        <begin position="173"/>
        <end position="195"/>
    </location>
</feature>
<comment type="catalytic activity">
    <reaction evidence="1">
        <text>ATP + protein L-histidine = ADP + protein N-phospho-L-histidine.</text>
        <dbReference type="EC" id="2.7.13.3"/>
    </reaction>
</comment>
<keyword evidence="6" id="KW-0808">Transferase</keyword>
<reference evidence="17" key="1">
    <citation type="journal article" date="2014" name="Int. J. Syst. Evol. Microbiol.">
        <title>Complete genome sequence of Corynebacterium casei LMG S-19264T (=DSM 44701T), isolated from a smear-ripened cheese.</title>
        <authorList>
            <consortium name="US DOE Joint Genome Institute (JGI-PGF)"/>
            <person name="Walter F."/>
            <person name="Albersmeier A."/>
            <person name="Kalinowski J."/>
            <person name="Ruckert C."/>
        </authorList>
    </citation>
    <scope>NUCLEOTIDE SEQUENCE</scope>
    <source>
        <strain evidence="17">CGMCC 1.16134</strain>
    </source>
</reference>
<keyword evidence="4" id="KW-1003">Cell membrane</keyword>
<dbReference type="InterPro" id="IPR004358">
    <property type="entry name" value="Sig_transdc_His_kin-like_C"/>
</dbReference>
<evidence type="ECO:0000256" key="3">
    <source>
        <dbReference type="ARBA" id="ARBA00012438"/>
    </source>
</evidence>
<dbReference type="SMART" id="SM00387">
    <property type="entry name" value="HATPase_c"/>
    <property type="match status" value="1"/>
</dbReference>
<keyword evidence="13 14" id="KW-0472">Membrane</keyword>
<dbReference type="Pfam" id="PF00512">
    <property type="entry name" value="HisKA"/>
    <property type="match status" value="1"/>
</dbReference>
<dbReference type="PANTHER" id="PTHR45528">
    <property type="entry name" value="SENSOR HISTIDINE KINASE CPXA"/>
    <property type="match status" value="1"/>
</dbReference>
<dbReference type="CDD" id="cd00075">
    <property type="entry name" value="HATPase"/>
    <property type="match status" value="1"/>
</dbReference>
<evidence type="ECO:0000256" key="12">
    <source>
        <dbReference type="ARBA" id="ARBA00023012"/>
    </source>
</evidence>
<keyword evidence="7 14" id="KW-0812">Transmembrane</keyword>
<reference evidence="17" key="2">
    <citation type="submission" date="2020-09" db="EMBL/GenBank/DDBJ databases">
        <authorList>
            <person name="Sun Q."/>
            <person name="Zhou Y."/>
        </authorList>
    </citation>
    <scope>NUCLEOTIDE SEQUENCE</scope>
    <source>
        <strain evidence="17">CGMCC 1.16134</strain>
    </source>
</reference>
<accession>A0A917FUC9</accession>
<dbReference type="SUPFAM" id="SSF55874">
    <property type="entry name" value="ATPase domain of HSP90 chaperone/DNA topoisomerase II/histidine kinase"/>
    <property type="match status" value="1"/>
</dbReference>
<dbReference type="CDD" id="cd00082">
    <property type="entry name" value="HisKA"/>
    <property type="match status" value="1"/>
</dbReference>
<dbReference type="Pfam" id="PF00672">
    <property type="entry name" value="HAMP"/>
    <property type="match status" value="1"/>
</dbReference>
<dbReference type="InterPro" id="IPR036097">
    <property type="entry name" value="HisK_dim/P_sf"/>
</dbReference>
<dbReference type="SMART" id="SM00388">
    <property type="entry name" value="HisKA"/>
    <property type="match status" value="1"/>
</dbReference>
<protein>
    <recommendedName>
        <fullName evidence="3">histidine kinase</fullName>
        <ecNumber evidence="3">2.7.13.3</ecNumber>
    </recommendedName>
</protein>
<dbReference type="SUPFAM" id="SSF47384">
    <property type="entry name" value="Homodimeric domain of signal transducing histidine kinase"/>
    <property type="match status" value="1"/>
</dbReference>
<keyword evidence="11 14" id="KW-1133">Transmembrane helix</keyword>
<dbReference type="PANTHER" id="PTHR45528:SF1">
    <property type="entry name" value="SENSOR HISTIDINE KINASE CPXA"/>
    <property type="match status" value="1"/>
</dbReference>
<dbReference type="Gene3D" id="3.30.565.10">
    <property type="entry name" value="Histidine kinase-like ATPase, C-terminal domain"/>
    <property type="match status" value="1"/>
</dbReference>
<dbReference type="PROSITE" id="PS50885">
    <property type="entry name" value="HAMP"/>
    <property type="match status" value="1"/>
</dbReference>
<dbReference type="Pfam" id="PF02518">
    <property type="entry name" value="HATPase_c"/>
    <property type="match status" value="1"/>
</dbReference>
<evidence type="ECO:0000256" key="2">
    <source>
        <dbReference type="ARBA" id="ARBA00004651"/>
    </source>
</evidence>
<evidence type="ECO:0000256" key="1">
    <source>
        <dbReference type="ARBA" id="ARBA00000085"/>
    </source>
</evidence>
<dbReference type="GO" id="GO:0000155">
    <property type="term" value="F:phosphorelay sensor kinase activity"/>
    <property type="evidence" value="ECO:0007669"/>
    <property type="project" value="InterPro"/>
</dbReference>
<keyword evidence="5" id="KW-0597">Phosphoprotein</keyword>
<evidence type="ECO:0000256" key="5">
    <source>
        <dbReference type="ARBA" id="ARBA00022553"/>
    </source>
</evidence>
<dbReference type="PROSITE" id="PS50109">
    <property type="entry name" value="HIS_KIN"/>
    <property type="match status" value="1"/>
</dbReference>
<dbReference type="InterPro" id="IPR050398">
    <property type="entry name" value="HssS/ArlS-like"/>
</dbReference>
<evidence type="ECO:0000256" key="14">
    <source>
        <dbReference type="SAM" id="Phobius"/>
    </source>
</evidence>
<dbReference type="EMBL" id="BMKR01000033">
    <property type="protein sequence ID" value="GGG02014.1"/>
    <property type="molecule type" value="Genomic_DNA"/>
</dbReference>
<evidence type="ECO:0000259" key="16">
    <source>
        <dbReference type="PROSITE" id="PS50885"/>
    </source>
</evidence>
<dbReference type="Proteomes" id="UP000637643">
    <property type="component" value="Unassembled WGS sequence"/>
</dbReference>
<keyword evidence="8" id="KW-0547">Nucleotide-binding</keyword>
<dbReference type="PRINTS" id="PR00344">
    <property type="entry name" value="BCTRLSENSOR"/>
</dbReference>
<evidence type="ECO:0000256" key="8">
    <source>
        <dbReference type="ARBA" id="ARBA00022741"/>
    </source>
</evidence>
<comment type="caution">
    <text evidence="17">The sequence shown here is derived from an EMBL/GenBank/DDBJ whole genome shotgun (WGS) entry which is preliminary data.</text>
</comment>
<evidence type="ECO:0000256" key="10">
    <source>
        <dbReference type="ARBA" id="ARBA00022840"/>
    </source>
</evidence>
<dbReference type="Gene3D" id="6.10.340.10">
    <property type="match status" value="1"/>
</dbReference>
<evidence type="ECO:0000313" key="18">
    <source>
        <dbReference type="Proteomes" id="UP000637643"/>
    </source>
</evidence>
<gene>
    <name evidence="17" type="ORF">GCM10010912_53580</name>
</gene>
<dbReference type="InterPro" id="IPR005467">
    <property type="entry name" value="His_kinase_dom"/>
</dbReference>
<dbReference type="AlphaFoldDB" id="A0A917FUC9"/>
<dbReference type="InterPro" id="IPR003660">
    <property type="entry name" value="HAMP_dom"/>
</dbReference>
<evidence type="ECO:0000256" key="4">
    <source>
        <dbReference type="ARBA" id="ARBA00022475"/>
    </source>
</evidence>
<dbReference type="FunFam" id="1.10.287.130:FF:000001">
    <property type="entry name" value="Two-component sensor histidine kinase"/>
    <property type="match status" value="1"/>
</dbReference>
<evidence type="ECO:0000256" key="6">
    <source>
        <dbReference type="ARBA" id="ARBA00022679"/>
    </source>
</evidence>
<evidence type="ECO:0000256" key="11">
    <source>
        <dbReference type="ARBA" id="ARBA00022989"/>
    </source>
</evidence>
<comment type="subcellular location">
    <subcellularLocation>
        <location evidence="2">Cell membrane</location>
        <topology evidence="2">Multi-pass membrane protein</topology>
    </subcellularLocation>
</comment>
<dbReference type="InterPro" id="IPR003594">
    <property type="entry name" value="HATPase_dom"/>
</dbReference>
<organism evidence="17 18">
    <name type="scientific">Paenibacillus albidus</name>
    <dbReference type="NCBI Taxonomy" id="2041023"/>
    <lineage>
        <taxon>Bacteria</taxon>
        <taxon>Bacillati</taxon>
        <taxon>Bacillota</taxon>
        <taxon>Bacilli</taxon>
        <taxon>Bacillales</taxon>
        <taxon>Paenibacillaceae</taxon>
        <taxon>Paenibacillus</taxon>
    </lineage>
</organism>
<dbReference type="SUPFAM" id="SSF158472">
    <property type="entry name" value="HAMP domain-like"/>
    <property type="match status" value="1"/>
</dbReference>
<keyword evidence="9 17" id="KW-0418">Kinase</keyword>
<dbReference type="Gene3D" id="1.10.287.130">
    <property type="match status" value="1"/>
</dbReference>
<dbReference type="GO" id="GO:0005886">
    <property type="term" value="C:plasma membrane"/>
    <property type="evidence" value="ECO:0007669"/>
    <property type="project" value="UniProtKB-SubCell"/>
</dbReference>
<feature type="domain" description="HAMP" evidence="16">
    <location>
        <begin position="198"/>
        <end position="250"/>
    </location>
</feature>
<dbReference type="InterPro" id="IPR036890">
    <property type="entry name" value="HATPase_C_sf"/>
</dbReference>
<dbReference type="InterPro" id="IPR003661">
    <property type="entry name" value="HisK_dim/P_dom"/>
</dbReference>
<evidence type="ECO:0000256" key="13">
    <source>
        <dbReference type="ARBA" id="ARBA00023136"/>
    </source>
</evidence>